<dbReference type="Proteomes" id="UP000436694">
    <property type="component" value="Unassembled WGS sequence"/>
</dbReference>
<feature type="domain" description="HAMP" evidence="7">
    <location>
        <begin position="261"/>
        <end position="313"/>
    </location>
</feature>
<dbReference type="SMART" id="SM00283">
    <property type="entry name" value="MA"/>
    <property type="match status" value="1"/>
</dbReference>
<evidence type="ECO:0000256" key="2">
    <source>
        <dbReference type="ARBA" id="ARBA00022500"/>
    </source>
</evidence>
<evidence type="ECO:0000256" key="4">
    <source>
        <dbReference type="PROSITE-ProRule" id="PRU00284"/>
    </source>
</evidence>
<dbReference type="SUPFAM" id="SSF158472">
    <property type="entry name" value="HAMP domain-like"/>
    <property type="match status" value="1"/>
</dbReference>
<dbReference type="GO" id="GO:0006935">
    <property type="term" value="P:chemotaxis"/>
    <property type="evidence" value="ECO:0007669"/>
    <property type="project" value="UniProtKB-KW"/>
</dbReference>
<dbReference type="PROSITE" id="PS50111">
    <property type="entry name" value="CHEMOTAXIS_TRANSDUC_2"/>
    <property type="match status" value="1"/>
</dbReference>
<accession>A0A844AYG1</accession>
<dbReference type="PANTHER" id="PTHR43531:SF11">
    <property type="entry name" value="METHYL-ACCEPTING CHEMOTAXIS PROTEIN 3"/>
    <property type="match status" value="1"/>
</dbReference>
<keyword evidence="4" id="KW-0807">Transducer</keyword>
<comment type="subcellular location">
    <subcellularLocation>
        <location evidence="1">Membrane</location>
    </subcellularLocation>
</comment>
<dbReference type="GO" id="GO:0016020">
    <property type="term" value="C:membrane"/>
    <property type="evidence" value="ECO:0007669"/>
    <property type="project" value="UniProtKB-SubCell"/>
</dbReference>
<dbReference type="Gene3D" id="1.10.287.950">
    <property type="entry name" value="Methyl-accepting chemotaxis protein"/>
    <property type="match status" value="1"/>
</dbReference>
<dbReference type="Gene3D" id="6.10.340.10">
    <property type="match status" value="1"/>
</dbReference>
<evidence type="ECO:0000256" key="5">
    <source>
        <dbReference type="SAM" id="Phobius"/>
    </source>
</evidence>
<evidence type="ECO:0000256" key="1">
    <source>
        <dbReference type="ARBA" id="ARBA00004370"/>
    </source>
</evidence>
<dbReference type="RefSeq" id="WP_153546190.1">
    <property type="nucleotide sequence ID" value="NZ_WIXK01000003.1"/>
</dbReference>
<dbReference type="Pfam" id="PF00015">
    <property type="entry name" value="MCPsignal"/>
    <property type="match status" value="1"/>
</dbReference>
<dbReference type="GO" id="GO:0007165">
    <property type="term" value="P:signal transduction"/>
    <property type="evidence" value="ECO:0007669"/>
    <property type="project" value="UniProtKB-KW"/>
</dbReference>
<protein>
    <submittedName>
        <fullName evidence="8">HAMP domain-containing protein</fullName>
    </submittedName>
</protein>
<dbReference type="AlphaFoldDB" id="A0A844AYG1"/>
<organism evidence="8 9">
    <name type="scientific">Tritonibacter aquimaris</name>
    <dbReference type="NCBI Taxonomy" id="2663379"/>
    <lineage>
        <taxon>Bacteria</taxon>
        <taxon>Pseudomonadati</taxon>
        <taxon>Pseudomonadota</taxon>
        <taxon>Alphaproteobacteria</taxon>
        <taxon>Rhodobacterales</taxon>
        <taxon>Paracoccaceae</taxon>
        <taxon>Tritonibacter</taxon>
    </lineage>
</organism>
<dbReference type="PROSITE" id="PS50885">
    <property type="entry name" value="HAMP"/>
    <property type="match status" value="2"/>
</dbReference>
<keyword evidence="2" id="KW-0145">Chemotaxis</keyword>
<dbReference type="InterPro" id="IPR004089">
    <property type="entry name" value="MCPsignal_dom"/>
</dbReference>
<dbReference type="Pfam" id="PF00672">
    <property type="entry name" value="HAMP"/>
    <property type="match status" value="1"/>
</dbReference>
<evidence type="ECO:0000313" key="9">
    <source>
        <dbReference type="Proteomes" id="UP000436694"/>
    </source>
</evidence>
<dbReference type="SMART" id="SM00304">
    <property type="entry name" value="HAMP"/>
    <property type="match status" value="2"/>
</dbReference>
<dbReference type="GO" id="GO:0004888">
    <property type="term" value="F:transmembrane signaling receptor activity"/>
    <property type="evidence" value="ECO:0007669"/>
    <property type="project" value="InterPro"/>
</dbReference>
<dbReference type="InterPro" id="IPR003660">
    <property type="entry name" value="HAMP_dom"/>
</dbReference>
<feature type="transmembrane region" description="Helical" evidence="5">
    <location>
        <begin position="175"/>
        <end position="196"/>
    </location>
</feature>
<comment type="caution">
    <text evidence="8">The sequence shown here is derived from an EMBL/GenBank/DDBJ whole genome shotgun (WGS) entry which is preliminary data.</text>
</comment>
<evidence type="ECO:0000313" key="8">
    <source>
        <dbReference type="EMBL" id="MQY42206.1"/>
    </source>
</evidence>
<keyword evidence="5" id="KW-0472">Membrane</keyword>
<dbReference type="InterPro" id="IPR004090">
    <property type="entry name" value="Chemotax_Me-accpt_rcpt"/>
</dbReference>
<name>A0A844AYG1_9RHOB</name>
<dbReference type="FunFam" id="1.10.287.950:FF:000001">
    <property type="entry name" value="Methyl-accepting chemotaxis sensory transducer"/>
    <property type="match status" value="1"/>
</dbReference>
<dbReference type="SUPFAM" id="SSF58104">
    <property type="entry name" value="Methyl-accepting chemotaxis protein (MCP) signaling domain"/>
    <property type="match status" value="1"/>
</dbReference>
<evidence type="ECO:0000259" key="7">
    <source>
        <dbReference type="PROSITE" id="PS50885"/>
    </source>
</evidence>
<dbReference type="PRINTS" id="PR00260">
    <property type="entry name" value="CHEMTRNSDUCR"/>
</dbReference>
<evidence type="ECO:0000256" key="3">
    <source>
        <dbReference type="ARBA" id="ARBA00029447"/>
    </source>
</evidence>
<keyword evidence="5" id="KW-1133">Transmembrane helix</keyword>
<dbReference type="CDD" id="cd11386">
    <property type="entry name" value="MCP_signal"/>
    <property type="match status" value="1"/>
</dbReference>
<keyword evidence="5" id="KW-0812">Transmembrane</keyword>
<evidence type="ECO:0000259" key="6">
    <source>
        <dbReference type="PROSITE" id="PS50111"/>
    </source>
</evidence>
<feature type="domain" description="Methyl-accepting transducer" evidence="6">
    <location>
        <begin position="318"/>
        <end position="547"/>
    </location>
</feature>
<feature type="domain" description="HAMP" evidence="7">
    <location>
        <begin position="198"/>
        <end position="251"/>
    </location>
</feature>
<sequence>MLKRVLRRFAGASLFLKCLFLIVTSTLAVATLMLVSSELLIHKSVLNGVNNLGRSVTVTVAARSGGAIRFGDRTRLGQDLTDTLALTEGRAIYGAAMDKDGKIIAETGSASETQIAALEAAGLAAVETLSESNVLDGLATVAPALAGKDRDVAIGSVAFIWTPDVDLALVQNDQILALVSAIVAFLLMAGISSLVLRRSVGIPLSRVTEELNNVADGTYDNDAIYTNRGDDVGRLANNLEALKKRLIEGRKAEDARHEAQRAQADVVQDLSNGLQTLSEGDLTHKLDRPFPGEYEALRNNFNTAVAKMTDIIGTVVENASRIRSGASEISQSSDDLAHRTESQAATLEETAAAMEELTVSVRSAADSARTVETIVKDAKSTAENGDTVVTDAVAAMGKISESSSQISQIITVIDDISFQTNLLALNAGVEAARAGEAGRGFAVVASEVRALAQRSSDAAQEIKALITKSSQHVHEGVDLVGRTGEELKKITESVSEISEHISGIASGAAEQATTLSEINTGVSQLDQVTQQNAAMVEQATAAGQLLNHDATNLAQHVAVFKTGTAATTIAPPAPAATPAAAPAEDEWVDNIFEEPEAPRKVSNGWEDF</sequence>
<dbReference type="EMBL" id="WIXK01000003">
    <property type="protein sequence ID" value="MQY42206.1"/>
    <property type="molecule type" value="Genomic_DNA"/>
</dbReference>
<dbReference type="InterPro" id="IPR051310">
    <property type="entry name" value="MCP_chemotaxis"/>
</dbReference>
<proteinExistence type="inferred from homology"/>
<keyword evidence="9" id="KW-1185">Reference proteome</keyword>
<reference evidence="8 9" key="1">
    <citation type="submission" date="2019-10" db="EMBL/GenBank/DDBJ databases">
        <title>Epibacterium sp. nov., isolated from seawater.</title>
        <authorList>
            <person name="Zhang X."/>
            <person name="Li N."/>
        </authorList>
    </citation>
    <scope>NUCLEOTIDE SEQUENCE [LARGE SCALE GENOMIC DNA]</scope>
    <source>
        <strain evidence="8 9">SM1969</strain>
    </source>
</reference>
<comment type="similarity">
    <text evidence="3">Belongs to the methyl-accepting chemotaxis (MCP) protein family.</text>
</comment>
<gene>
    <name evidence="8" type="ORF">GG681_06100</name>
</gene>
<dbReference type="PANTHER" id="PTHR43531">
    <property type="entry name" value="PROTEIN ICFG"/>
    <property type="match status" value="1"/>
</dbReference>